<accession>A0A2A2JYT8</accession>
<keyword evidence="1" id="KW-0472">Membrane</keyword>
<keyword evidence="2" id="KW-0732">Signal</keyword>
<evidence type="ECO:0008006" key="5">
    <source>
        <dbReference type="Google" id="ProtNLM"/>
    </source>
</evidence>
<evidence type="ECO:0000313" key="4">
    <source>
        <dbReference type="Proteomes" id="UP000218231"/>
    </source>
</evidence>
<evidence type="ECO:0000256" key="1">
    <source>
        <dbReference type="SAM" id="Phobius"/>
    </source>
</evidence>
<dbReference type="InterPro" id="IPR036116">
    <property type="entry name" value="FN3_sf"/>
</dbReference>
<sequence length="470" mass="52223">MCLPLPFVLFLLIPCIPPAAASLSLLPYVQLDFAYFFKLAMCRSKCAQKYGAESEVQMLDGTKFVRMKLTSELHKCMNGCSPRKKAADEPSRSGMAFWNDSHSDSAKVGSSPASRIHVTCLNVRDGEAEGRLIVETSRQLHGEQFILQWKWQGGHWITASIENETVIPVDGFVSGNEYKFMITVVGANGRLGESLQSEWIKVPQEDRHSSPVDLSVSSSACAAGGVCAFLRWKRHPTDSCNYRINYRNSTMEIIRDITVDGSHFIHLSNLNFKTDYNVSIYALDGDFSRPLELAKSYFMTVSCSEVYGPGSIQCPPLPAESVGVVRLNSTQAFVSWMAPPNTSTILTYEISADVLPPCEKQPPTSVYANANNTSAKLPLPVDSKSCDILIKVVTFDLLGRDAFTERILHSSSQFLPPSISRYIPSIFYLIVPLTIALFIIILLVIILRLRSSWRNKSKSKKKSRAPPTFV</sequence>
<keyword evidence="4" id="KW-1185">Reference proteome</keyword>
<dbReference type="InterPro" id="IPR013783">
    <property type="entry name" value="Ig-like_fold"/>
</dbReference>
<feature type="chain" id="PRO_5012900696" description="Fibronectin type-III domain-containing protein" evidence="2">
    <location>
        <begin position="22"/>
        <end position="470"/>
    </location>
</feature>
<feature type="signal peptide" evidence="2">
    <location>
        <begin position="1"/>
        <end position="21"/>
    </location>
</feature>
<protein>
    <recommendedName>
        <fullName evidence="5">Fibronectin type-III domain-containing protein</fullName>
    </recommendedName>
</protein>
<dbReference type="STRING" id="2018661.A0A2A2JYT8"/>
<dbReference type="OrthoDB" id="5783913at2759"/>
<gene>
    <name evidence="3" type="ORF">WR25_00364</name>
</gene>
<reference evidence="3 4" key="1">
    <citation type="journal article" date="2017" name="Curr. Biol.">
        <title>Genome architecture and evolution of a unichromosomal asexual nematode.</title>
        <authorList>
            <person name="Fradin H."/>
            <person name="Zegar C."/>
            <person name="Gutwein M."/>
            <person name="Lucas J."/>
            <person name="Kovtun M."/>
            <person name="Corcoran D."/>
            <person name="Baugh L.R."/>
            <person name="Kiontke K."/>
            <person name="Gunsalus K."/>
            <person name="Fitch D.H."/>
            <person name="Piano F."/>
        </authorList>
    </citation>
    <scope>NUCLEOTIDE SEQUENCE [LARGE SCALE GENOMIC DNA]</scope>
    <source>
        <strain evidence="3">PF1309</strain>
    </source>
</reference>
<feature type="transmembrane region" description="Helical" evidence="1">
    <location>
        <begin position="426"/>
        <end position="449"/>
    </location>
</feature>
<comment type="caution">
    <text evidence="3">The sequence shown here is derived from an EMBL/GenBank/DDBJ whole genome shotgun (WGS) entry which is preliminary data.</text>
</comment>
<organism evidence="3 4">
    <name type="scientific">Diploscapter pachys</name>
    <dbReference type="NCBI Taxonomy" id="2018661"/>
    <lineage>
        <taxon>Eukaryota</taxon>
        <taxon>Metazoa</taxon>
        <taxon>Ecdysozoa</taxon>
        <taxon>Nematoda</taxon>
        <taxon>Chromadorea</taxon>
        <taxon>Rhabditida</taxon>
        <taxon>Rhabditina</taxon>
        <taxon>Rhabditomorpha</taxon>
        <taxon>Rhabditoidea</taxon>
        <taxon>Rhabditidae</taxon>
        <taxon>Diploscapter</taxon>
    </lineage>
</organism>
<dbReference type="AlphaFoldDB" id="A0A2A2JYT8"/>
<keyword evidence="1" id="KW-1133">Transmembrane helix</keyword>
<evidence type="ECO:0000256" key="2">
    <source>
        <dbReference type="SAM" id="SignalP"/>
    </source>
</evidence>
<dbReference type="Proteomes" id="UP000218231">
    <property type="component" value="Unassembled WGS sequence"/>
</dbReference>
<proteinExistence type="predicted"/>
<evidence type="ECO:0000313" key="3">
    <source>
        <dbReference type="EMBL" id="PAV66855.1"/>
    </source>
</evidence>
<dbReference type="EMBL" id="LIAE01010027">
    <property type="protein sequence ID" value="PAV66855.1"/>
    <property type="molecule type" value="Genomic_DNA"/>
</dbReference>
<dbReference type="Gene3D" id="2.60.40.10">
    <property type="entry name" value="Immunoglobulins"/>
    <property type="match status" value="1"/>
</dbReference>
<name>A0A2A2JYT8_9BILA</name>
<dbReference type="SUPFAM" id="SSF49265">
    <property type="entry name" value="Fibronectin type III"/>
    <property type="match status" value="1"/>
</dbReference>
<keyword evidence="1" id="KW-0812">Transmembrane</keyword>